<accession>A0A0H3LH49</accession>
<evidence type="ECO:0000313" key="4">
    <source>
        <dbReference type="EMBL" id="CAE30925.1"/>
    </source>
</evidence>
<evidence type="ECO:0000256" key="2">
    <source>
        <dbReference type="ARBA" id="ARBA00022801"/>
    </source>
</evidence>
<protein>
    <submittedName>
        <fullName evidence="4">Acetyl esterase</fullName>
    </submittedName>
</protein>
<dbReference type="InterPro" id="IPR050300">
    <property type="entry name" value="GDXG_lipolytic_enzyme"/>
</dbReference>
<dbReference type="EMBL" id="BX640438">
    <property type="protein sequence ID" value="CAE30925.1"/>
    <property type="molecule type" value="Genomic_DNA"/>
</dbReference>
<name>A0A0H3LH49_BORBR</name>
<dbReference type="GO" id="GO:0016787">
    <property type="term" value="F:hydrolase activity"/>
    <property type="evidence" value="ECO:0007669"/>
    <property type="project" value="UniProtKB-KW"/>
</dbReference>
<feature type="domain" description="Alpha/beta hydrolase fold-3" evidence="3">
    <location>
        <begin position="100"/>
        <end position="306"/>
    </location>
</feature>
<reference evidence="4 5" key="1">
    <citation type="journal article" date="2003" name="Nat. Genet.">
        <title>Comparative analysis of the genome sequences of Bordetella pertussis, Bordetella parapertussis and Bordetella bronchiseptica.</title>
        <authorList>
            <person name="Parkhill J."/>
            <person name="Sebaihia M."/>
            <person name="Preston A."/>
            <person name="Murphy L.D."/>
            <person name="Thomson N.R."/>
            <person name="Harris D.E."/>
            <person name="Holden M.T.G."/>
            <person name="Churcher C.M."/>
            <person name="Bentley S.D."/>
            <person name="Mungall K.L."/>
            <person name="Cerdeno-Tarraga A.-M."/>
            <person name="Temple L."/>
            <person name="James K.D."/>
            <person name="Harris B."/>
            <person name="Quail M.A."/>
            <person name="Achtman M."/>
            <person name="Atkin R."/>
            <person name="Baker S."/>
            <person name="Basham D."/>
            <person name="Bason N."/>
            <person name="Cherevach I."/>
            <person name="Chillingworth T."/>
            <person name="Collins M."/>
            <person name="Cronin A."/>
            <person name="Davis P."/>
            <person name="Doggett J."/>
            <person name="Feltwell T."/>
            <person name="Goble A."/>
            <person name="Hamlin N."/>
            <person name="Hauser H."/>
            <person name="Holroyd S."/>
            <person name="Jagels K."/>
            <person name="Leather S."/>
            <person name="Moule S."/>
            <person name="Norberczak H."/>
            <person name="O'Neil S."/>
            <person name="Ormond D."/>
            <person name="Price C."/>
            <person name="Rabbinowitsch E."/>
            <person name="Rutter S."/>
            <person name="Sanders M."/>
            <person name="Saunders D."/>
            <person name="Seeger K."/>
            <person name="Sharp S."/>
            <person name="Simmonds M."/>
            <person name="Skelton J."/>
            <person name="Squares R."/>
            <person name="Squares S."/>
            <person name="Stevens K."/>
            <person name="Unwin L."/>
            <person name="Whitehead S."/>
            <person name="Barrell B.G."/>
            <person name="Maskell D.J."/>
        </authorList>
    </citation>
    <scope>NUCLEOTIDE SEQUENCE [LARGE SCALE GENOMIC DNA]</scope>
    <source>
        <strain evidence="4 5">ATCC BAA-588 / NCTC 13252 / RB50</strain>
    </source>
</reference>
<proteinExistence type="inferred from homology"/>
<dbReference type="Gene3D" id="3.40.50.1820">
    <property type="entry name" value="alpha/beta hydrolase"/>
    <property type="match status" value="1"/>
</dbReference>
<dbReference type="Pfam" id="PF07859">
    <property type="entry name" value="Abhydrolase_3"/>
    <property type="match status" value="1"/>
</dbReference>
<sequence>MSASLTADRTPPLTTAALPYPLDPQIQRFVERMQADSAAHPRRDLVPVEQARAISEAVRRPWAEGGPQMARTREIHAPTPHGPVRLRVYTPRAARPGPALLYVHGGGWVLFSLDTHDRLMREYAERAGLTVIGVDYTRAPEARYPRAIEEIVGVIDWLDANGAELEVDRARLCIGGDSAGANLSVAACLTLRERGAAPLAGMVLNYGVYDANLFRDSTVKYGGGEYLLSTQQMVWFYWNYLRAGDDPRDPRISPVHADLRGLPPAFMAITELDLLHDANQDMAARLREAGVDVQAKVYPGTVHSFLEAVSLAQVSVAAFDDTAAWLRAVLRPAAAAAAIHTGEHQP</sequence>
<comment type="similarity">
    <text evidence="1">Belongs to the 'GDXG' lipolytic enzyme family.</text>
</comment>
<dbReference type="PROSITE" id="PS01173">
    <property type="entry name" value="LIPASE_GDXG_HIS"/>
    <property type="match status" value="1"/>
</dbReference>
<keyword evidence="2" id="KW-0378">Hydrolase</keyword>
<dbReference type="PANTHER" id="PTHR48081:SF8">
    <property type="entry name" value="ALPHA_BETA HYDROLASE FOLD-3 DOMAIN-CONTAINING PROTEIN-RELATED"/>
    <property type="match status" value="1"/>
</dbReference>
<evidence type="ECO:0000259" key="3">
    <source>
        <dbReference type="Pfam" id="PF07859"/>
    </source>
</evidence>
<dbReference type="HOGENOM" id="CLU_012494_6_4_4"/>
<organism evidence="4 5">
    <name type="scientific">Bordetella bronchiseptica (strain ATCC BAA-588 / NCTC 13252 / RB50)</name>
    <name type="common">Alcaligenes bronchisepticus</name>
    <dbReference type="NCBI Taxonomy" id="257310"/>
    <lineage>
        <taxon>Bacteria</taxon>
        <taxon>Pseudomonadati</taxon>
        <taxon>Pseudomonadota</taxon>
        <taxon>Betaproteobacteria</taxon>
        <taxon>Burkholderiales</taxon>
        <taxon>Alcaligenaceae</taxon>
        <taxon>Bordetella</taxon>
    </lineage>
</organism>
<evidence type="ECO:0000256" key="1">
    <source>
        <dbReference type="ARBA" id="ARBA00010515"/>
    </source>
</evidence>
<dbReference type="AlphaFoldDB" id="A0A0H3LH49"/>
<dbReference type="KEGG" id="bbr:BB0427"/>
<gene>
    <name evidence="4" type="ordered locus">BB0427</name>
</gene>
<dbReference type="InterPro" id="IPR002168">
    <property type="entry name" value="Lipase_GDXG_HIS_AS"/>
</dbReference>
<evidence type="ECO:0000313" key="5">
    <source>
        <dbReference type="Proteomes" id="UP000001027"/>
    </source>
</evidence>
<dbReference type="Proteomes" id="UP000001027">
    <property type="component" value="Chromosome"/>
</dbReference>
<dbReference type="eggNOG" id="COG0657">
    <property type="taxonomic scope" value="Bacteria"/>
</dbReference>
<dbReference type="InterPro" id="IPR013094">
    <property type="entry name" value="AB_hydrolase_3"/>
</dbReference>
<dbReference type="InterPro" id="IPR029058">
    <property type="entry name" value="AB_hydrolase_fold"/>
</dbReference>
<dbReference type="PANTHER" id="PTHR48081">
    <property type="entry name" value="AB HYDROLASE SUPERFAMILY PROTEIN C4A8.06C"/>
    <property type="match status" value="1"/>
</dbReference>
<dbReference type="SUPFAM" id="SSF53474">
    <property type="entry name" value="alpha/beta-Hydrolases"/>
    <property type="match status" value="1"/>
</dbReference>